<sequence length="133" mass="15080">MVEQPHLYYLRHWQTLLPLLRKLCYFADHDIYRSLDISACVNNNSNSYTGNFGFFMPPQSTPNFSSLRFNLHVWEFGVINQSTQIRFNELTNSIYFPLSEASATAIAPSSTAIFINQGHLYLIGPDISAVANG</sequence>
<protein>
    <submittedName>
        <fullName evidence="1">Uncharacterized protein</fullName>
    </submittedName>
</protein>
<proteinExistence type="predicted"/>
<accession>Q5Z5L3</accession>
<dbReference type="Proteomes" id="UP000000763">
    <property type="component" value="Chromosome 6"/>
</dbReference>
<reference evidence="2" key="1">
    <citation type="journal article" date="2005" name="Nature">
        <title>The map-based sequence of the rice genome.</title>
        <authorList>
            <consortium name="International rice genome sequencing project (IRGSP)"/>
            <person name="Matsumoto T."/>
            <person name="Wu J."/>
            <person name="Kanamori H."/>
            <person name="Katayose Y."/>
            <person name="Fujisawa M."/>
            <person name="Namiki N."/>
            <person name="Mizuno H."/>
            <person name="Yamamoto K."/>
            <person name="Antonio B.A."/>
            <person name="Baba T."/>
            <person name="Sakata K."/>
            <person name="Nagamura Y."/>
            <person name="Aoki H."/>
            <person name="Arikawa K."/>
            <person name="Arita K."/>
            <person name="Bito T."/>
            <person name="Chiden Y."/>
            <person name="Fujitsuka N."/>
            <person name="Fukunaka R."/>
            <person name="Hamada M."/>
            <person name="Harada C."/>
            <person name="Hayashi A."/>
            <person name="Hijishita S."/>
            <person name="Honda M."/>
            <person name="Hosokawa S."/>
            <person name="Ichikawa Y."/>
            <person name="Idonuma A."/>
            <person name="Iijima M."/>
            <person name="Ikeda M."/>
            <person name="Ikeno M."/>
            <person name="Ito K."/>
            <person name="Ito S."/>
            <person name="Ito T."/>
            <person name="Ito Y."/>
            <person name="Ito Y."/>
            <person name="Iwabuchi A."/>
            <person name="Kamiya K."/>
            <person name="Karasawa W."/>
            <person name="Kurita K."/>
            <person name="Katagiri S."/>
            <person name="Kikuta A."/>
            <person name="Kobayashi H."/>
            <person name="Kobayashi N."/>
            <person name="Machita K."/>
            <person name="Maehara T."/>
            <person name="Masukawa M."/>
            <person name="Mizubayashi T."/>
            <person name="Mukai Y."/>
            <person name="Nagasaki H."/>
            <person name="Nagata Y."/>
            <person name="Naito S."/>
            <person name="Nakashima M."/>
            <person name="Nakama Y."/>
            <person name="Nakamichi Y."/>
            <person name="Nakamura M."/>
            <person name="Meguro A."/>
            <person name="Negishi M."/>
            <person name="Ohta I."/>
            <person name="Ohta T."/>
            <person name="Okamoto M."/>
            <person name="Ono N."/>
            <person name="Saji S."/>
            <person name="Sakaguchi M."/>
            <person name="Sakai K."/>
            <person name="Shibata M."/>
            <person name="Shimokawa T."/>
            <person name="Song J."/>
            <person name="Takazaki Y."/>
            <person name="Terasawa K."/>
            <person name="Tsugane M."/>
            <person name="Tsuji K."/>
            <person name="Ueda S."/>
            <person name="Waki K."/>
            <person name="Yamagata H."/>
            <person name="Yamamoto M."/>
            <person name="Yamamoto S."/>
            <person name="Yamane H."/>
            <person name="Yoshiki S."/>
            <person name="Yoshihara R."/>
            <person name="Yukawa K."/>
            <person name="Zhong H."/>
            <person name="Yano M."/>
            <person name="Yuan Q."/>
            <person name="Ouyang S."/>
            <person name="Liu J."/>
            <person name="Jones K.M."/>
            <person name="Gansberger K."/>
            <person name="Moffat K."/>
            <person name="Hill J."/>
            <person name="Bera J."/>
            <person name="Fadrosh D."/>
            <person name="Jin S."/>
            <person name="Johri S."/>
            <person name="Kim M."/>
            <person name="Overton L."/>
            <person name="Reardon M."/>
            <person name="Tsitrin T."/>
            <person name="Vuong H."/>
            <person name="Weaver B."/>
            <person name="Ciecko A."/>
            <person name="Tallon L."/>
            <person name="Jackson J."/>
            <person name="Pai G."/>
            <person name="Aken S.V."/>
            <person name="Utterback T."/>
            <person name="Reidmuller S."/>
            <person name="Feldblyum T."/>
            <person name="Hsiao J."/>
            <person name="Zismann V."/>
            <person name="Iobst S."/>
            <person name="de Vazeille A.R."/>
            <person name="Buell C.R."/>
            <person name="Ying K."/>
            <person name="Li Y."/>
            <person name="Lu T."/>
            <person name="Huang Y."/>
            <person name="Zhao Q."/>
            <person name="Feng Q."/>
            <person name="Zhang L."/>
            <person name="Zhu J."/>
            <person name="Weng Q."/>
            <person name="Mu J."/>
            <person name="Lu Y."/>
            <person name="Fan D."/>
            <person name="Liu Y."/>
            <person name="Guan J."/>
            <person name="Zhang Y."/>
            <person name="Yu S."/>
            <person name="Liu X."/>
            <person name="Zhang Y."/>
            <person name="Hong G."/>
            <person name="Han B."/>
            <person name="Choisne N."/>
            <person name="Demange N."/>
            <person name="Orjeda G."/>
            <person name="Samain S."/>
            <person name="Cattolico L."/>
            <person name="Pelletier E."/>
            <person name="Couloux A."/>
            <person name="Segurens B."/>
            <person name="Wincker P."/>
            <person name="D'Hont A."/>
            <person name="Scarpelli C."/>
            <person name="Weissenbach J."/>
            <person name="Salanoubat M."/>
            <person name="Quetier F."/>
            <person name="Yu Y."/>
            <person name="Kim H.R."/>
            <person name="Rambo T."/>
            <person name="Currie J."/>
            <person name="Collura K."/>
            <person name="Luo M."/>
            <person name="Yang T."/>
            <person name="Ammiraju J.S.S."/>
            <person name="Engler F."/>
            <person name="Soderlund C."/>
            <person name="Wing R.A."/>
            <person name="Palmer L.E."/>
            <person name="de la Bastide M."/>
            <person name="Spiegel L."/>
            <person name="Nascimento L."/>
            <person name="Zutavern T."/>
            <person name="O'Shaughnessy A."/>
            <person name="Dike S."/>
            <person name="Dedhia N."/>
            <person name="Preston R."/>
            <person name="Balija V."/>
            <person name="McCombie W.R."/>
            <person name="Chow T."/>
            <person name="Chen H."/>
            <person name="Chung M."/>
            <person name="Chen C."/>
            <person name="Shaw J."/>
            <person name="Wu H."/>
            <person name="Hsiao K."/>
            <person name="Chao Y."/>
            <person name="Chu M."/>
            <person name="Cheng C."/>
            <person name="Hour A."/>
            <person name="Lee P."/>
            <person name="Lin S."/>
            <person name="Lin Y."/>
            <person name="Liou J."/>
            <person name="Liu S."/>
            <person name="Hsing Y."/>
            <person name="Raghuvanshi S."/>
            <person name="Mohanty A."/>
            <person name="Bharti A.K."/>
            <person name="Gaur A."/>
            <person name="Gupta V."/>
            <person name="Kumar D."/>
            <person name="Ravi V."/>
            <person name="Vij S."/>
            <person name="Kapur A."/>
            <person name="Khurana P."/>
            <person name="Khurana P."/>
            <person name="Khurana J.P."/>
            <person name="Tyagi A.K."/>
            <person name="Gaikwad K."/>
            <person name="Singh A."/>
            <person name="Dalal V."/>
            <person name="Srivastava S."/>
            <person name="Dixit A."/>
            <person name="Pal A.K."/>
            <person name="Ghazi I.A."/>
            <person name="Yadav M."/>
            <person name="Pandit A."/>
            <person name="Bhargava A."/>
            <person name="Sureshbabu K."/>
            <person name="Batra K."/>
            <person name="Sharma T.R."/>
            <person name="Mohapatra T."/>
            <person name="Singh N.K."/>
            <person name="Messing J."/>
            <person name="Nelson A.B."/>
            <person name="Fuks G."/>
            <person name="Kavchok S."/>
            <person name="Keizer G."/>
            <person name="Linton E."/>
            <person name="Llaca V."/>
            <person name="Song R."/>
            <person name="Tanyolac B."/>
            <person name="Young S."/>
            <person name="Ho-Il K."/>
            <person name="Hahn J.H."/>
            <person name="Sangsakoo G."/>
            <person name="Vanavichit A."/>
            <person name="de Mattos Luiz.A.T."/>
            <person name="Zimmer P.D."/>
            <person name="Malone G."/>
            <person name="Dellagostin O."/>
            <person name="de Oliveira A.C."/>
            <person name="Bevan M."/>
            <person name="Bancroft I."/>
            <person name="Minx P."/>
            <person name="Cordum H."/>
            <person name="Wilson R."/>
            <person name="Cheng Z."/>
            <person name="Jin W."/>
            <person name="Jiang J."/>
            <person name="Leong S.A."/>
            <person name="Iwama H."/>
            <person name="Gojobori T."/>
            <person name="Itoh T."/>
            <person name="Niimura Y."/>
            <person name="Fujii Y."/>
            <person name="Habara T."/>
            <person name="Sakai H."/>
            <person name="Sato Y."/>
            <person name="Wilson G."/>
            <person name="Kumar K."/>
            <person name="McCouch S."/>
            <person name="Juretic N."/>
            <person name="Hoen D."/>
            <person name="Wright S."/>
            <person name="Bruskiewich R."/>
            <person name="Bureau T."/>
            <person name="Miyao A."/>
            <person name="Hirochika H."/>
            <person name="Nishikawa T."/>
            <person name="Kadowaki K."/>
            <person name="Sugiura M."/>
            <person name="Burr B."/>
            <person name="Sasaki T."/>
        </authorList>
    </citation>
    <scope>NUCLEOTIDE SEQUENCE [LARGE SCALE GENOMIC DNA]</scope>
    <source>
        <strain evidence="2">cv. Nipponbare</strain>
    </source>
</reference>
<dbReference type="AlphaFoldDB" id="Q5Z5L3"/>
<evidence type="ECO:0000313" key="1">
    <source>
        <dbReference type="EMBL" id="BAD62041.1"/>
    </source>
</evidence>
<evidence type="ECO:0000313" key="2">
    <source>
        <dbReference type="Proteomes" id="UP000000763"/>
    </source>
</evidence>
<dbReference type="EMBL" id="AP005646">
    <property type="protein sequence ID" value="BAD62041.1"/>
    <property type="molecule type" value="Genomic_DNA"/>
</dbReference>
<organism evidence="1 2">
    <name type="scientific">Oryza sativa subsp. japonica</name>
    <name type="common">Rice</name>
    <dbReference type="NCBI Taxonomy" id="39947"/>
    <lineage>
        <taxon>Eukaryota</taxon>
        <taxon>Viridiplantae</taxon>
        <taxon>Streptophyta</taxon>
        <taxon>Embryophyta</taxon>
        <taxon>Tracheophyta</taxon>
        <taxon>Spermatophyta</taxon>
        <taxon>Magnoliopsida</taxon>
        <taxon>Liliopsida</taxon>
        <taxon>Poales</taxon>
        <taxon>Poaceae</taxon>
        <taxon>BOP clade</taxon>
        <taxon>Oryzoideae</taxon>
        <taxon>Oryzeae</taxon>
        <taxon>Oryzinae</taxon>
        <taxon>Oryza</taxon>
        <taxon>Oryza sativa</taxon>
    </lineage>
</organism>
<gene>
    <name evidence="1" type="primary">B1077E08.43</name>
</gene>
<reference evidence="2" key="2">
    <citation type="journal article" date="2008" name="Nucleic Acids Res.">
        <title>The rice annotation project database (RAP-DB): 2008 update.</title>
        <authorList>
            <consortium name="The rice annotation project (RAP)"/>
        </authorList>
    </citation>
    <scope>GENOME REANNOTATION</scope>
    <source>
        <strain evidence="2">cv. Nipponbare</strain>
    </source>
</reference>
<name>Q5Z5L3_ORYSJ</name>